<organism evidence="1 2">
    <name type="scientific">Paenibacillus roseopurpureus</name>
    <dbReference type="NCBI Taxonomy" id="2918901"/>
    <lineage>
        <taxon>Bacteria</taxon>
        <taxon>Bacillati</taxon>
        <taxon>Bacillota</taxon>
        <taxon>Bacilli</taxon>
        <taxon>Bacillales</taxon>
        <taxon>Paenibacillaceae</taxon>
        <taxon>Paenibacillus</taxon>
    </lineage>
</organism>
<keyword evidence="2" id="KW-1185">Reference proteome</keyword>
<gene>
    <name evidence="1" type="ORF">MJB10_06770</name>
</gene>
<evidence type="ECO:0000313" key="1">
    <source>
        <dbReference type="EMBL" id="WNR45799.1"/>
    </source>
</evidence>
<proteinExistence type="predicted"/>
<dbReference type="Proteomes" id="UP001304650">
    <property type="component" value="Chromosome"/>
</dbReference>
<dbReference type="EMBL" id="CP130319">
    <property type="protein sequence ID" value="WNR45799.1"/>
    <property type="molecule type" value="Genomic_DNA"/>
</dbReference>
<dbReference type="AlphaFoldDB" id="A0AA96RLV0"/>
<dbReference type="KEGG" id="proo:MJB10_06770"/>
<protein>
    <submittedName>
        <fullName evidence="1">DUF6483 family protein</fullName>
    </submittedName>
</protein>
<dbReference type="RefSeq" id="WP_314802846.1">
    <property type="nucleotide sequence ID" value="NZ_CP130319.1"/>
</dbReference>
<name>A0AA96RLV0_9BACL</name>
<reference evidence="1" key="1">
    <citation type="submission" date="2022-02" db="EMBL/GenBank/DDBJ databases">
        <title>Paenibacillus sp. MBLB1832 Whole Genome Shotgun Sequencing.</title>
        <authorList>
            <person name="Hwang C.Y."/>
            <person name="Cho E.-S."/>
            <person name="Seo M.-J."/>
        </authorList>
    </citation>
    <scope>NUCLEOTIDE SEQUENCE</scope>
    <source>
        <strain evidence="1">MBLB1832</strain>
    </source>
</reference>
<dbReference type="InterPro" id="IPR045507">
    <property type="entry name" value="DUF6483"/>
</dbReference>
<evidence type="ECO:0000313" key="2">
    <source>
        <dbReference type="Proteomes" id="UP001304650"/>
    </source>
</evidence>
<accession>A0AA96RLV0</accession>
<dbReference type="Pfam" id="PF20092">
    <property type="entry name" value="DUF6483"/>
    <property type="match status" value="1"/>
</dbReference>
<sequence>MFRRDYLMRQIEQLTVVLHRILFQKEHLPIEDAQRQLDEASRHLLGLNIRSLQALSSKDIVELLTYQGNLDTAKALVISDMLVGQGDLLQKHGENGEAYWAYLKSLDLLLHVSVHDEVEPHEEINEEIDSRLRTSLAYLQGWAIPAGVQRLLFTHYEKIGQYAKAEDALFHFMEDHPDERDVPRQGLLFYEKLLQVEDEQLIAGNFSREEVIEGLTIMKQKMQL</sequence>